<evidence type="ECO:0000256" key="2">
    <source>
        <dbReference type="ARBA" id="ARBA00023002"/>
    </source>
</evidence>
<reference evidence="4 5" key="1">
    <citation type="submission" date="2018-03" db="EMBL/GenBank/DDBJ databases">
        <title>The Complete Genome of Celeribacter baekdonensis strain LH4, a Thiosulfate-Oxidizing Alphaproteobacterium Isolated from Gulf of Mexico Continental Slope Sediments.</title>
        <authorList>
            <person name="Flood B.E."/>
            <person name="Bailey J.V."/>
            <person name="Leprich D."/>
        </authorList>
    </citation>
    <scope>NUCLEOTIDE SEQUENCE [LARGE SCALE GENOMIC DNA]</scope>
    <source>
        <strain evidence="4 5">LH4</strain>
    </source>
</reference>
<evidence type="ECO:0000259" key="3">
    <source>
        <dbReference type="Pfam" id="PF01266"/>
    </source>
</evidence>
<name>A0A2R4M6Y1_9RHOB</name>
<dbReference type="InterPro" id="IPR006076">
    <property type="entry name" value="FAD-dep_OxRdtase"/>
</dbReference>
<dbReference type="InterPro" id="IPR036188">
    <property type="entry name" value="FAD/NAD-bd_sf"/>
</dbReference>
<evidence type="ECO:0000256" key="1">
    <source>
        <dbReference type="ARBA" id="ARBA00009410"/>
    </source>
</evidence>
<organism evidence="4 5">
    <name type="scientific">Celeribacter baekdonensis</name>
    <dbReference type="NCBI Taxonomy" id="875171"/>
    <lineage>
        <taxon>Bacteria</taxon>
        <taxon>Pseudomonadati</taxon>
        <taxon>Pseudomonadota</taxon>
        <taxon>Alphaproteobacteria</taxon>
        <taxon>Rhodobacterales</taxon>
        <taxon>Roseobacteraceae</taxon>
        <taxon>Celeribacter</taxon>
    </lineage>
</organism>
<dbReference type="RefSeq" id="WP_107722160.1">
    <property type="nucleotide sequence ID" value="NZ_CP028475.1"/>
</dbReference>
<dbReference type="KEGG" id="cbak:DA792_19330"/>
<protein>
    <submittedName>
        <fullName evidence="4">D-amino-acid oxidase</fullName>
    </submittedName>
</protein>
<dbReference type="GO" id="GO:0005886">
    <property type="term" value="C:plasma membrane"/>
    <property type="evidence" value="ECO:0007669"/>
    <property type="project" value="TreeGrafter"/>
</dbReference>
<dbReference type="Gene3D" id="3.50.50.60">
    <property type="entry name" value="FAD/NAD(P)-binding domain"/>
    <property type="match status" value="2"/>
</dbReference>
<dbReference type="PANTHER" id="PTHR13847:SF280">
    <property type="entry name" value="D-AMINO ACID DEHYDROGENASE"/>
    <property type="match status" value="1"/>
</dbReference>
<dbReference type="Gene3D" id="3.30.9.10">
    <property type="entry name" value="D-Amino Acid Oxidase, subunit A, domain 2"/>
    <property type="match status" value="1"/>
</dbReference>
<evidence type="ECO:0000313" key="4">
    <source>
        <dbReference type="EMBL" id="AVW92971.1"/>
    </source>
</evidence>
<dbReference type="PANTHER" id="PTHR13847">
    <property type="entry name" value="SARCOSINE DEHYDROGENASE-RELATED"/>
    <property type="match status" value="1"/>
</dbReference>
<comment type="similarity">
    <text evidence="1">Belongs to the DadA oxidoreductase family.</text>
</comment>
<dbReference type="GO" id="GO:0005737">
    <property type="term" value="C:cytoplasm"/>
    <property type="evidence" value="ECO:0007669"/>
    <property type="project" value="TreeGrafter"/>
</dbReference>
<dbReference type="GO" id="GO:0008718">
    <property type="term" value="F:D-amino-acid dehydrogenase activity"/>
    <property type="evidence" value="ECO:0007669"/>
    <property type="project" value="TreeGrafter"/>
</dbReference>
<feature type="domain" description="FAD dependent oxidoreductase" evidence="3">
    <location>
        <begin position="20"/>
        <end position="412"/>
    </location>
</feature>
<dbReference type="OrthoDB" id="9787190at2"/>
<dbReference type="SUPFAM" id="SSF51905">
    <property type="entry name" value="FAD/NAD(P)-binding domain"/>
    <property type="match status" value="1"/>
</dbReference>
<dbReference type="Pfam" id="PF01266">
    <property type="entry name" value="DAO"/>
    <property type="match status" value="1"/>
</dbReference>
<dbReference type="AlphaFoldDB" id="A0A2R4M6Y1"/>
<gene>
    <name evidence="4" type="ORF">DA792_19330</name>
</gene>
<dbReference type="EMBL" id="CP028475">
    <property type="protein sequence ID" value="AVW92971.1"/>
    <property type="molecule type" value="Genomic_DNA"/>
</dbReference>
<accession>A0A2R4M6Y1</accession>
<sequence>MILENIEKIVANSVLPEAADVVIVGGGIAGVATALYLAEAGVKVVLCEKGQVGAEQSARNWGWVRQMGRDPIELPLTMRSLELWREIDARFGIDTGYRETGITYVCRTKAEIREFGAWAQHAAAAKMTSRLLDRKGLQEVLPGLSDRYSMGLYTPDDGRAEPWKAVPQMAKAAQRLGAVILENCAVRGIETTAGALSSVVTEKGVIRTDRALVAGGAWSRLFLGNLGINFPQLKLLGTVARIESAGQVPEMPVGGGDFAFRKRLDGGYTVAMRNANVAPITPDSFRLFAEFLPTLLTSWRELKLRVGSQFLTELNMPRRWALDAKTPFELIRTLDPQPYEPFNRKAIKTLAKVYSGFADARQTHSWAGMIDATPDAIPVIGEIPAISGLYLSSGYSGHGFGTGPGAGEMMAEILQGKLPQVSADPFRLGRFCTTKSKAP</sequence>
<evidence type="ECO:0000313" key="5">
    <source>
        <dbReference type="Proteomes" id="UP000241447"/>
    </source>
</evidence>
<dbReference type="GO" id="GO:0055130">
    <property type="term" value="P:D-alanine catabolic process"/>
    <property type="evidence" value="ECO:0007669"/>
    <property type="project" value="TreeGrafter"/>
</dbReference>
<proteinExistence type="inferred from homology"/>
<dbReference type="Proteomes" id="UP000241447">
    <property type="component" value="Chromosome"/>
</dbReference>
<keyword evidence="2" id="KW-0560">Oxidoreductase</keyword>